<accession>A0A4U8YZX9</accession>
<sequence length="77" mass="8453">MTSTLLSNTQASQPALESPCVRPSDGLKAFLVASLRAAQALSPHFTPHNATFAPYPIDPSHPLLRGRAWRTVRPRLY</sequence>
<dbReference type="AlphaFoldDB" id="A0A4U8YZX9"/>
<organism evidence="2 3">
    <name type="scientific">Methylocella tundrae</name>
    <dbReference type="NCBI Taxonomy" id="227605"/>
    <lineage>
        <taxon>Bacteria</taxon>
        <taxon>Pseudomonadati</taxon>
        <taxon>Pseudomonadota</taxon>
        <taxon>Alphaproteobacteria</taxon>
        <taxon>Hyphomicrobiales</taxon>
        <taxon>Beijerinckiaceae</taxon>
        <taxon>Methylocella</taxon>
    </lineage>
</organism>
<gene>
    <name evidence="2" type="ORF">MTUNDRAET4_0904</name>
</gene>
<proteinExistence type="predicted"/>
<dbReference type="EMBL" id="LR536450">
    <property type="protein sequence ID" value="VFU07797.1"/>
    <property type="molecule type" value="Genomic_DNA"/>
</dbReference>
<feature type="region of interest" description="Disordered" evidence="1">
    <location>
        <begin position="1"/>
        <end position="20"/>
    </location>
</feature>
<protein>
    <submittedName>
        <fullName evidence="2">Uncharacterized protein</fullName>
    </submittedName>
</protein>
<evidence type="ECO:0000256" key="1">
    <source>
        <dbReference type="SAM" id="MobiDB-lite"/>
    </source>
</evidence>
<dbReference type="Proteomes" id="UP000294360">
    <property type="component" value="Chromosome"/>
</dbReference>
<evidence type="ECO:0000313" key="3">
    <source>
        <dbReference type="Proteomes" id="UP000294360"/>
    </source>
</evidence>
<feature type="compositionally biased region" description="Polar residues" evidence="1">
    <location>
        <begin position="1"/>
        <end position="15"/>
    </location>
</feature>
<dbReference type="KEGG" id="mtun:MTUNDRAET4_0904"/>
<name>A0A4U8YZX9_METTU</name>
<reference evidence="2 3" key="1">
    <citation type="submission" date="2019-03" db="EMBL/GenBank/DDBJ databases">
        <authorList>
            <person name="Kox A.R. M."/>
        </authorList>
    </citation>
    <scope>NUCLEOTIDE SEQUENCE [LARGE SCALE GENOMIC DNA]</scope>
    <source>
        <strain evidence="2">MTUNDRAET4 annotated genome</strain>
    </source>
</reference>
<evidence type="ECO:0000313" key="2">
    <source>
        <dbReference type="EMBL" id="VFU07797.1"/>
    </source>
</evidence>